<dbReference type="AntiFam" id="ANF00132">
    <property type="entry name" value="Shadow ORF (opposite rne)"/>
</dbReference>
<evidence type="ECO:0000313" key="1">
    <source>
        <dbReference type="EMBL" id="GBH19224.1"/>
    </source>
</evidence>
<protein>
    <submittedName>
        <fullName evidence="1">Peptidoglycan/LPS O-acetylase OafA/YrhL</fullName>
    </submittedName>
</protein>
<sequence length="574" mass="63247">MLTTVATLFVTGRALFGSRFFNHRRCNNRLFLGREQADQRFHQALEQAWLVSDRRRRWSRRSDFRRNRCVGTCRGGLDGGFLANEGAGCCGQWGNFFHLGSGSGDLVAGLAVVRFRAVVTQTLNLEVRRFELIVRQNDDTRTSAQFDLGDRVALLVEQERGDRDRHLSTYFCSTVFKGFFFDQAQDGQRQRFDVTDDAGAVAARADDAAAFTQRWAQALTGHFQQTEARDATDLNTGTVGFEAFADFFFHGALVLGRRHVDEVDHDQAADVTQTQLTGDFLSRFKVGLQGGFFDVAAFGGTRRVDVDGHQGFGRIDNDGATGRQFDNALEGGFDLAFDLEAVEQRNAVFVQLDLAGVLRHYLADEGQGFFLGFDAVDQDFADVLAQVIADGADDDVAFLVDKERRRTIQGRFLDGGPQLQQVIEVPLHFFAAAAKAGSANDQAHIGWSDQAVQRFTQFVAFFAFDTARNATGARVVRHQDQIATGKADESGQGCALVATFFFLDLNDNFLAFAQDVLDIDAAFRGFLEVLAGDFLEGQKAVALRAEIDKGSLKAGFDTSDPAFIDVGLLLLACT</sequence>
<gene>
    <name evidence="1" type="ORF">KPSA3_05230</name>
</gene>
<accession>A0AAN4Q825</accession>
<evidence type="ECO:0000313" key="2">
    <source>
        <dbReference type="Proteomes" id="UP000248291"/>
    </source>
</evidence>
<dbReference type="EMBL" id="BGKA01000191">
    <property type="protein sequence ID" value="GBH19224.1"/>
    <property type="molecule type" value="Genomic_DNA"/>
</dbReference>
<proteinExistence type="predicted"/>
<organism evidence="1 2">
    <name type="scientific">Pseudomonas syringae pv. actinidiae</name>
    <dbReference type="NCBI Taxonomy" id="103796"/>
    <lineage>
        <taxon>Bacteria</taxon>
        <taxon>Pseudomonadati</taxon>
        <taxon>Pseudomonadota</taxon>
        <taxon>Gammaproteobacteria</taxon>
        <taxon>Pseudomonadales</taxon>
        <taxon>Pseudomonadaceae</taxon>
        <taxon>Pseudomonas</taxon>
        <taxon>Pseudomonas syringae</taxon>
    </lineage>
</organism>
<comment type="caution">
    <text evidence="1">The sequence shown here is derived from an EMBL/GenBank/DDBJ whole genome shotgun (WGS) entry which is preliminary data.</text>
</comment>
<dbReference type="AlphaFoldDB" id="A0AAN4Q825"/>
<dbReference type="Proteomes" id="UP000248291">
    <property type="component" value="Unassembled WGS sequence"/>
</dbReference>
<reference evidence="1 2" key="1">
    <citation type="submission" date="2018-04" db="EMBL/GenBank/DDBJ databases">
        <title>Draft genome sequence of Pseudomonas syringae pv. actinidiae biovar 3 strains isolated from kiwifruit in Kagawa prefecture.</title>
        <authorList>
            <person name="Tabuchi M."/>
            <person name="Saito M."/>
            <person name="Fujiwara S."/>
            <person name="Sasa N."/>
            <person name="Akimitsu K."/>
            <person name="Gomi K."/>
            <person name="Konishi-Sugita S."/>
            <person name="Hamano K."/>
            <person name="Kataoka I."/>
        </authorList>
    </citation>
    <scope>NUCLEOTIDE SEQUENCE [LARGE SCALE GENOMIC DNA]</scope>
    <source>
        <strain evidence="1 2">MAFF212211</strain>
    </source>
</reference>
<name>A0AAN4Q825_PSESF</name>